<proteinExistence type="predicted"/>
<dbReference type="AlphaFoldDB" id="A0A7K3TK43"/>
<gene>
    <name evidence="5" type="ORF">GFD22_08660</name>
</gene>
<dbReference type="Pfam" id="PF00356">
    <property type="entry name" value="LacI"/>
    <property type="match status" value="1"/>
</dbReference>
<dbReference type="InterPro" id="IPR046335">
    <property type="entry name" value="LacI/GalR-like_sensor"/>
</dbReference>
<dbReference type="Gene3D" id="1.10.260.40">
    <property type="entry name" value="lambda repressor-like DNA-binding domains"/>
    <property type="match status" value="1"/>
</dbReference>
<dbReference type="SUPFAM" id="SSF47413">
    <property type="entry name" value="lambda repressor-like DNA-binding domains"/>
    <property type="match status" value="1"/>
</dbReference>
<dbReference type="SMART" id="SM00354">
    <property type="entry name" value="HTH_LACI"/>
    <property type="match status" value="1"/>
</dbReference>
<comment type="caution">
    <text evidence="5">The sequence shown here is derived from an EMBL/GenBank/DDBJ whole genome shotgun (WGS) entry which is preliminary data.</text>
</comment>
<protein>
    <submittedName>
        <fullName evidence="5">LacI family DNA-binding transcriptional regulator</fullName>
    </submittedName>
</protein>
<dbReference type="Proteomes" id="UP000469763">
    <property type="component" value="Unassembled WGS sequence"/>
</dbReference>
<dbReference type="PROSITE" id="PS50932">
    <property type="entry name" value="HTH_LACI_2"/>
    <property type="match status" value="1"/>
</dbReference>
<dbReference type="PANTHER" id="PTHR30146">
    <property type="entry name" value="LACI-RELATED TRANSCRIPTIONAL REPRESSOR"/>
    <property type="match status" value="1"/>
</dbReference>
<dbReference type="GO" id="GO:0000976">
    <property type="term" value="F:transcription cis-regulatory region binding"/>
    <property type="evidence" value="ECO:0007669"/>
    <property type="project" value="TreeGrafter"/>
</dbReference>
<name>A0A7K3TK43_9BIFI</name>
<evidence type="ECO:0000313" key="6">
    <source>
        <dbReference type="Proteomes" id="UP000469763"/>
    </source>
</evidence>
<accession>A0A7K3TK43</accession>
<dbReference type="OrthoDB" id="3227375at2"/>
<dbReference type="PANTHER" id="PTHR30146:SF153">
    <property type="entry name" value="LACTOSE OPERON REPRESSOR"/>
    <property type="match status" value="1"/>
</dbReference>
<dbReference type="EMBL" id="WHZY01000015">
    <property type="protein sequence ID" value="NEG79034.1"/>
    <property type="molecule type" value="Genomic_DNA"/>
</dbReference>
<dbReference type="InterPro" id="IPR028082">
    <property type="entry name" value="Peripla_BP_I"/>
</dbReference>
<organism evidence="5 6">
    <name type="scientific">Bifidobacterium avesanii</name>
    <dbReference type="NCBI Taxonomy" id="1798157"/>
    <lineage>
        <taxon>Bacteria</taxon>
        <taxon>Bacillati</taxon>
        <taxon>Actinomycetota</taxon>
        <taxon>Actinomycetes</taxon>
        <taxon>Bifidobacteriales</taxon>
        <taxon>Bifidobacteriaceae</taxon>
        <taxon>Bifidobacterium</taxon>
    </lineage>
</organism>
<keyword evidence="1" id="KW-0805">Transcription regulation</keyword>
<evidence type="ECO:0000256" key="1">
    <source>
        <dbReference type="ARBA" id="ARBA00023015"/>
    </source>
</evidence>
<dbReference type="GO" id="GO:0003700">
    <property type="term" value="F:DNA-binding transcription factor activity"/>
    <property type="evidence" value="ECO:0007669"/>
    <property type="project" value="TreeGrafter"/>
</dbReference>
<keyword evidence="6" id="KW-1185">Reference proteome</keyword>
<evidence type="ECO:0000259" key="4">
    <source>
        <dbReference type="PROSITE" id="PS50932"/>
    </source>
</evidence>
<reference evidence="5 6" key="1">
    <citation type="submission" date="2019-10" db="EMBL/GenBank/DDBJ databases">
        <title>Bifidobacterium from non-human primates.</title>
        <authorList>
            <person name="Modesto M."/>
        </authorList>
    </citation>
    <scope>NUCLEOTIDE SEQUENCE [LARGE SCALE GENOMIC DNA]</scope>
    <source>
        <strain evidence="5 6">TREC</strain>
    </source>
</reference>
<dbReference type="InterPro" id="IPR000843">
    <property type="entry name" value="HTH_LacI"/>
</dbReference>
<dbReference type="Gene3D" id="3.40.50.2300">
    <property type="match status" value="2"/>
</dbReference>
<keyword evidence="2 5" id="KW-0238">DNA-binding</keyword>
<dbReference type="Pfam" id="PF13377">
    <property type="entry name" value="Peripla_BP_3"/>
    <property type="match status" value="1"/>
</dbReference>
<evidence type="ECO:0000256" key="3">
    <source>
        <dbReference type="ARBA" id="ARBA00023163"/>
    </source>
</evidence>
<dbReference type="InterPro" id="IPR010982">
    <property type="entry name" value="Lambda_DNA-bd_dom_sf"/>
</dbReference>
<feature type="domain" description="HTH lacI-type" evidence="4">
    <location>
        <begin position="27"/>
        <end position="81"/>
    </location>
</feature>
<evidence type="ECO:0000313" key="5">
    <source>
        <dbReference type="EMBL" id="NEG79034.1"/>
    </source>
</evidence>
<sequence length="357" mass="38716">MLLFYENSAMLFAMTASQAPRRKQAKPQLSQLAREIGVSAATVSKVVHGHPDVSDKTREKVEQALERAGYRRPATARPHSGYLEIAFRELDELWSMEMLRGLQACANEHGMNVSISELHTLGTPSDDWVEGLIKRNPVGVLLVFTDLTAEQAAKLARRHIPHAVSDPRGNALPGSAILRSDSWNGGVTATRHLIALGHTRIACISGNRIAAGARAREDGYRFALDEAGIPFDPDLCLPGEFTSKTGYEQALKLLRLPNRPTAIFTGNDLQALGAYKAARECGLRIPEDLSIVGFDDIPTAAMMAPALTTIRNPIAQLAHKAGELLIAMQQGQPVPHETVFPTSLVVRESTTAPPTQA</sequence>
<dbReference type="SUPFAM" id="SSF53822">
    <property type="entry name" value="Periplasmic binding protein-like I"/>
    <property type="match status" value="1"/>
</dbReference>
<dbReference type="CDD" id="cd01392">
    <property type="entry name" value="HTH_LacI"/>
    <property type="match status" value="1"/>
</dbReference>
<keyword evidence="3" id="KW-0804">Transcription</keyword>
<evidence type="ECO:0000256" key="2">
    <source>
        <dbReference type="ARBA" id="ARBA00023125"/>
    </source>
</evidence>